<dbReference type="EMBL" id="JAVRBK010000007">
    <property type="protein sequence ID" value="KAK5640859.1"/>
    <property type="molecule type" value="Genomic_DNA"/>
</dbReference>
<feature type="transmembrane region" description="Helical" evidence="2">
    <location>
        <begin position="231"/>
        <end position="250"/>
    </location>
</feature>
<comment type="caution">
    <text evidence="4">The sequence shown here is derived from an EMBL/GenBank/DDBJ whole genome shotgun (WGS) entry which is preliminary data.</text>
</comment>
<dbReference type="Gene3D" id="1.20.1250.20">
    <property type="entry name" value="MFS general substrate transporter like domains"/>
    <property type="match status" value="2"/>
</dbReference>
<feature type="transmembrane region" description="Helical" evidence="2">
    <location>
        <begin position="522"/>
        <end position="542"/>
    </location>
</feature>
<feature type="domain" description="Major facilitator superfamily (MFS) profile" evidence="3">
    <location>
        <begin position="74"/>
        <end position="703"/>
    </location>
</feature>
<keyword evidence="2" id="KW-0472">Membrane</keyword>
<gene>
    <name evidence="4" type="ORF">RI129_009406</name>
</gene>
<evidence type="ECO:0000313" key="4">
    <source>
        <dbReference type="EMBL" id="KAK5640859.1"/>
    </source>
</evidence>
<accession>A0AAN7VBK6</accession>
<feature type="transmembrane region" description="Helical" evidence="2">
    <location>
        <begin position="72"/>
        <end position="100"/>
    </location>
</feature>
<keyword evidence="5" id="KW-1185">Reference proteome</keyword>
<feature type="transmembrane region" description="Helical" evidence="2">
    <location>
        <begin position="590"/>
        <end position="607"/>
    </location>
</feature>
<dbReference type="GO" id="GO:0008028">
    <property type="term" value="F:monocarboxylic acid transmembrane transporter activity"/>
    <property type="evidence" value="ECO:0007669"/>
    <property type="project" value="TreeGrafter"/>
</dbReference>
<dbReference type="InterPro" id="IPR011701">
    <property type="entry name" value="MFS"/>
</dbReference>
<dbReference type="PANTHER" id="PTHR11360">
    <property type="entry name" value="MONOCARBOXYLATE TRANSPORTER"/>
    <property type="match status" value="1"/>
</dbReference>
<organism evidence="4 5">
    <name type="scientific">Pyrocoelia pectoralis</name>
    <dbReference type="NCBI Taxonomy" id="417401"/>
    <lineage>
        <taxon>Eukaryota</taxon>
        <taxon>Metazoa</taxon>
        <taxon>Ecdysozoa</taxon>
        <taxon>Arthropoda</taxon>
        <taxon>Hexapoda</taxon>
        <taxon>Insecta</taxon>
        <taxon>Pterygota</taxon>
        <taxon>Neoptera</taxon>
        <taxon>Endopterygota</taxon>
        <taxon>Coleoptera</taxon>
        <taxon>Polyphaga</taxon>
        <taxon>Elateriformia</taxon>
        <taxon>Elateroidea</taxon>
        <taxon>Lampyridae</taxon>
        <taxon>Lampyrinae</taxon>
        <taxon>Pyrocoelia</taxon>
    </lineage>
</organism>
<dbReference type="SUPFAM" id="SSF103473">
    <property type="entry name" value="MFS general substrate transporter"/>
    <property type="match status" value="1"/>
</dbReference>
<reference evidence="4 5" key="1">
    <citation type="journal article" date="2024" name="Insects">
        <title>An Improved Chromosome-Level Genome Assembly of the Firefly Pyrocoelia pectoralis.</title>
        <authorList>
            <person name="Fu X."/>
            <person name="Meyer-Rochow V.B."/>
            <person name="Ballantyne L."/>
            <person name="Zhu X."/>
        </authorList>
    </citation>
    <scope>NUCLEOTIDE SEQUENCE [LARGE SCALE GENOMIC DNA]</scope>
    <source>
        <strain evidence="4">XCY_ONT2</strain>
    </source>
</reference>
<feature type="transmembrane region" description="Helical" evidence="2">
    <location>
        <begin position="167"/>
        <end position="193"/>
    </location>
</feature>
<feature type="transmembrane region" description="Helical" evidence="2">
    <location>
        <begin position="613"/>
        <end position="636"/>
    </location>
</feature>
<keyword evidence="2" id="KW-0812">Transmembrane</keyword>
<dbReference type="Pfam" id="PF07690">
    <property type="entry name" value="MFS_1"/>
    <property type="match status" value="2"/>
</dbReference>
<feature type="transmembrane region" description="Helical" evidence="2">
    <location>
        <begin position="648"/>
        <end position="670"/>
    </location>
</feature>
<feature type="transmembrane region" description="Helical" evidence="2">
    <location>
        <begin position="143"/>
        <end position="161"/>
    </location>
</feature>
<evidence type="ECO:0000256" key="2">
    <source>
        <dbReference type="SAM" id="Phobius"/>
    </source>
</evidence>
<feature type="transmembrane region" description="Helical" evidence="2">
    <location>
        <begin position="682"/>
        <end position="700"/>
    </location>
</feature>
<name>A0AAN7VBK6_9COLE</name>
<evidence type="ECO:0000256" key="1">
    <source>
        <dbReference type="ARBA" id="ARBA00004141"/>
    </source>
</evidence>
<evidence type="ECO:0000313" key="5">
    <source>
        <dbReference type="Proteomes" id="UP001329430"/>
    </source>
</evidence>
<evidence type="ECO:0000259" key="3">
    <source>
        <dbReference type="PROSITE" id="PS50850"/>
    </source>
</evidence>
<dbReference type="InterPro" id="IPR050327">
    <property type="entry name" value="Proton-linked_MCT"/>
</dbReference>
<dbReference type="InterPro" id="IPR020846">
    <property type="entry name" value="MFS_dom"/>
</dbReference>
<dbReference type="CDD" id="cd17352">
    <property type="entry name" value="MFS_MCT_SLC16"/>
    <property type="match status" value="1"/>
</dbReference>
<dbReference type="Proteomes" id="UP001329430">
    <property type="component" value="Chromosome 7"/>
</dbReference>
<feature type="transmembrane region" description="Helical" evidence="2">
    <location>
        <begin position="112"/>
        <end position="131"/>
    </location>
</feature>
<feature type="transmembrane region" description="Helical" evidence="2">
    <location>
        <begin position="200"/>
        <end position="219"/>
    </location>
</feature>
<comment type="subcellular location">
    <subcellularLocation>
        <location evidence="1">Membrane</location>
        <topology evidence="1">Multi-pass membrane protein</topology>
    </subcellularLocation>
</comment>
<dbReference type="GO" id="GO:0016020">
    <property type="term" value="C:membrane"/>
    <property type="evidence" value="ECO:0007669"/>
    <property type="project" value="UniProtKB-SubCell"/>
</dbReference>
<sequence length="720" mass="79709">MEPQVDKQGNGMAPIVSWTSSPTIGANLSPPPPPYTPLEDKQTEVKFEDSICSSSCTLSITKQRKPKIPDGGWGWMVVLASMIISMIADGISFSFGLLYIEFLDEFGASKSVTSWIGSLFMAVPLLTGPIMSALVDRYGCRKMTIVGGIISSFGYILSSYAHSITMMYITFGVIAGLGLGLCYVTAVVSIAYWFDKKRSLAVGLGACGTGIGTFVYAPMTQYFINEYRWRGTVLLLAGTFLNMCVCGALMREPEWLAIEEQNKALSTGKRSIKNASSFSSISGRSVSESDFPGVDEIRKLMKSGEKPEYILQTLVTSMDTSHSEESVARDRFRSEVNLPTFVKKSETVPLEVLEQLSSNTRLYTVILENYPTLLTCRSTSDKGLNQIPEDLLAATARMAVKMSMKVKKAKKQRDSITEESSAQEPLINPTDVKIVSNPQPVMKRVDSYIMMRTCGPHPRHYLKDIRLHKNSVMYRGAMLNIPKYRLRASSCPDIYRNSMITLAHEDEEKCIVDFSLFLELHFLILNLSTILLFTWFIVPYFYLAEHLTRHGYSESDASGVISIIGVTNMIGMIGLGWAADQPWLHVCKTYAVCLVFCGISCTAMMLFTDNYVMLMISSACFGLFFSSNYSFTPALVVDIISLEKFTNAYGLILLSQGIGNLLGPPIAGLIFDLTGNWEQSFWQAGFWIVVAGVLLVVIPYTKDRKICGTNTDSVDDTESA</sequence>
<dbReference type="AlphaFoldDB" id="A0AAN7VBK6"/>
<feature type="transmembrane region" description="Helical" evidence="2">
    <location>
        <begin position="557"/>
        <end position="578"/>
    </location>
</feature>
<dbReference type="InterPro" id="IPR036259">
    <property type="entry name" value="MFS_trans_sf"/>
</dbReference>
<keyword evidence="2" id="KW-1133">Transmembrane helix</keyword>
<dbReference type="PROSITE" id="PS50850">
    <property type="entry name" value="MFS"/>
    <property type="match status" value="1"/>
</dbReference>
<protein>
    <recommendedName>
        <fullName evidence="3">Major facilitator superfamily (MFS) profile domain-containing protein</fullName>
    </recommendedName>
</protein>
<dbReference type="PANTHER" id="PTHR11360:SF111">
    <property type="entry name" value="CHASKI, ISOFORM A"/>
    <property type="match status" value="1"/>
</dbReference>
<proteinExistence type="predicted"/>